<protein>
    <submittedName>
        <fullName evidence="1">Uncharacterized protein</fullName>
    </submittedName>
</protein>
<name>A0AAP3E4L9_9EURY</name>
<evidence type="ECO:0000313" key="2">
    <source>
        <dbReference type="Proteomes" id="UP001321018"/>
    </source>
</evidence>
<dbReference type="EMBL" id="JAOPKA010000030">
    <property type="protein sequence ID" value="MCU4744500.1"/>
    <property type="molecule type" value="Genomic_DNA"/>
</dbReference>
<dbReference type="AlphaFoldDB" id="A0AAP3E4L9"/>
<dbReference type="RefSeq" id="WP_338006308.1">
    <property type="nucleotide sequence ID" value="NZ_JAOPKA010000030.1"/>
</dbReference>
<reference evidence="1" key="1">
    <citation type="submission" date="2022-09" db="EMBL/GenBank/DDBJ databases">
        <title>Enrichment on poylsaccharides allowed isolation of novel metabolic and taxonomic groups of Haloarchaea.</title>
        <authorList>
            <person name="Sorokin D.Y."/>
            <person name="Elcheninov A.G."/>
            <person name="Khizhniak T.V."/>
            <person name="Kolganova T.V."/>
            <person name="Kublanov I.V."/>
        </authorList>
    </citation>
    <scope>NUCLEOTIDE SEQUENCE</scope>
    <source>
        <strain evidence="1">AArc-xg1-1</strain>
    </source>
</reference>
<comment type="caution">
    <text evidence="1">The sequence shown here is derived from an EMBL/GenBank/DDBJ whole genome shotgun (WGS) entry which is preliminary data.</text>
</comment>
<accession>A0AAP3E4L9</accession>
<proteinExistence type="predicted"/>
<gene>
    <name evidence="1" type="ORF">OB960_24320</name>
</gene>
<evidence type="ECO:0000313" key="1">
    <source>
        <dbReference type="EMBL" id="MCU4744500.1"/>
    </source>
</evidence>
<dbReference type="Proteomes" id="UP001321018">
    <property type="component" value="Unassembled WGS sequence"/>
</dbReference>
<sequence>MPVSIAIRTELGVNTLVRNRRDSGILGRCEVCSEIRLHCSEIALVVAMSGDSVLDDAMCIFDEGLESSLTEISLENLANVVMIDSCHSRTRPN</sequence>
<organism evidence="1 2">
    <name type="scientific">Natronoglomus mannanivorans</name>
    <dbReference type="NCBI Taxonomy" id="2979990"/>
    <lineage>
        <taxon>Archaea</taxon>
        <taxon>Methanobacteriati</taxon>
        <taxon>Methanobacteriota</taxon>
        <taxon>Stenosarchaea group</taxon>
        <taxon>Halobacteria</taxon>
        <taxon>Halobacteriales</taxon>
        <taxon>Natrialbaceae</taxon>
        <taxon>Natronoglomus</taxon>
    </lineage>
</organism>